<dbReference type="GO" id="GO:0005506">
    <property type="term" value="F:iron ion binding"/>
    <property type="evidence" value="ECO:0007669"/>
    <property type="project" value="InterPro"/>
</dbReference>
<evidence type="ECO:0000256" key="1">
    <source>
        <dbReference type="ARBA" id="ARBA00001971"/>
    </source>
</evidence>
<dbReference type="InterPro" id="IPR002403">
    <property type="entry name" value="Cyt_P450_E_grp-IV"/>
</dbReference>
<dbReference type="InterPro" id="IPR036396">
    <property type="entry name" value="Cyt_P450_sf"/>
</dbReference>
<evidence type="ECO:0000256" key="2">
    <source>
        <dbReference type="ARBA" id="ARBA00010617"/>
    </source>
</evidence>
<dbReference type="Gene3D" id="1.10.630.10">
    <property type="entry name" value="Cytochrome P450"/>
    <property type="match status" value="1"/>
</dbReference>
<name>A0A8H4N3Z2_9PEZI</name>
<dbReference type="PROSITE" id="PS00086">
    <property type="entry name" value="CYTOCHROME_P450"/>
    <property type="match status" value="1"/>
</dbReference>
<dbReference type="Pfam" id="PF00067">
    <property type="entry name" value="p450"/>
    <property type="match status" value="1"/>
</dbReference>
<keyword evidence="7" id="KW-0812">Transmembrane</keyword>
<keyword evidence="6" id="KW-0560">Oxidoreductase</keyword>
<proteinExistence type="inferred from homology"/>
<protein>
    <submittedName>
        <fullName evidence="8">Cytochrome P450</fullName>
    </submittedName>
</protein>
<keyword evidence="5 6" id="KW-0349">Heme</keyword>
<dbReference type="GO" id="GO:0004497">
    <property type="term" value="F:monooxygenase activity"/>
    <property type="evidence" value="ECO:0007669"/>
    <property type="project" value="UniProtKB-KW"/>
</dbReference>
<comment type="caution">
    <text evidence="8">The sequence shown here is derived from an EMBL/GenBank/DDBJ whole genome shotgun (WGS) entry which is preliminary data.</text>
</comment>
<dbReference type="Proteomes" id="UP000572817">
    <property type="component" value="Unassembled WGS sequence"/>
</dbReference>
<keyword evidence="7" id="KW-0472">Membrane</keyword>
<evidence type="ECO:0000256" key="7">
    <source>
        <dbReference type="SAM" id="Phobius"/>
    </source>
</evidence>
<accession>A0A8H4N3Z2</accession>
<dbReference type="PRINTS" id="PR00385">
    <property type="entry name" value="P450"/>
</dbReference>
<dbReference type="InterPro" id="IPR001128">
    <property type="entry name" value="Cyt_P450"/>
</dbReference>
<evidence type="ECO:0000313" key="8">
    <source>
        <dbReference type="EMBL" id="KAF4310164.1"/>
    </source>
</evidence>
<evidence type="ECO:0000313" key="10">
    <source>
        <dbReference type="Proteomes" id="UP000572817"/>
    </source>
</evidence>
<keyword evidence="3 5" id="KW-0479">Metal-binding</keyword>
<keyword evidence="7" id="KW-1133">Transmembrane helix</keyword>
<organism evidence="8 10">
    <name type="scientific">Botryosphaeria dothidea</name>
    <dbReference type="NCBI Taxonomy" id="55169"/>
    <lineage>
        <taxon>Eukaryota</taxon>
        <taxon>Fungi</taxon>
        <taxon>Dikarya</taxon>
        <taxon>Ascomycota</taxon>
        <taxon>Pezizomycotina</taxon>
        <taxon>Dothideomycetes</taxon>
        <taxon>Dothideomycetes incertae sedis</taxon>
        <taxon>Botryosphaeriales</taxon>
        <taxon>Botryosphaeriaceae</taxon>
        <taxon>Botryosphaeria</taxon>
    </lineage>
</organism>
<dbReference type="PANTHER" id="PTHR24305">
    <property type="entry name" value="CYTOCHROME P450"/>
    <property type="match status" value="1"/>
</dbReference>
<dbReference type="PRINTS" id="PR00465">
    <property type="entry name" value="EP450IV"/>
</dbReference>
<dbReference type="SUPFAM" id="SSF48264">
    <property type="entry name" value="Cytochrome P450"/>
    <property type="match status" value="1"/>
</dbReference>
<comment type="similarity">
    <text evidence="2 6">Belongs to the cytochrome P450 family.</text>
</comment>
<dbReference type="AlphaFoldDB" id="A0A8H4N3Z2"/>
<reference evidence="8 10" key="1">
    <citation type="submission" date="2020-04" db="EMBL/GenBank/DDBJ databases">
        <title>Genome Assembly and Annotation of Botryosphaeria dothidea sdau 11-99, a Latent Pathogen of Apple Fruit Ring Rot in China.</title>
        <authorList>
            <person name="Yu C."/>
            <person name="Diao Y."/>
            <person name="Lu Q."/>
            <person name="Zhao J."/>
            <person name="Cui S."/>
            <person name="Peng C."/>
            <person name="He B."/>
            <person name="Liu H."/>
        </authorList>
    </citation>
    <scope>NUCLEOTIDE SEQUENCE [LARGE SCALE GENOMIC DNA]</scope>
    <source>
        <strain evidence="8">Sdau11-99</strain>
        <strain evidence="10">sdau11-99</strain>
    </source>
</reference>
<dbReference type="InterPro" id="IPR017972">
    <property type="entry name" value="Cyt_P450_CS"/>
</dbReference>
<dbReference type="GO" id="GO:0016705">
    <property type="term" value="F:oxidoreductase activity, acting on paired donors, with incorporation or reduction of molecular oxygen"/>
    <property type="evidence" value="ECO:0007669"/>
    <property type="project" value="InterPro"/>
</dbReference>
<dbReference type="OrthoDB" id="1470350at2759"/>
<evidence type="ECO:0000256" key="4">
    <source>
        <dbReference type="ARBA" id="ARBA00023004"/>
    </source>
</evidence>
<feature type="transmembrane region" description="Helical" evidence="7">
    <location>
        <begin position="6"/>
        <end position="28"/>
    </location>
</feature>
<evidence type="ECO:0000256" key="5">
    <source>
        <dbReference type="PIRSR" id="PIRSR602403-1"/>
    </source>
</evidence>
<keyword evidence="4 5" id="KW-0408">Iron</keyword>
<gene>
    <name evidence="8" type="ORF">GTA08_BOTSDO02730</name>
    <name evidence="9" type="ORF">GTA08_BOTSDO12434</name>
</gene>
<evidence type="ECO:0000256" key="3">
    <source>
        <dbReference type="ARBA" id="ARBA00022723"/>
    </source>
</evidence>
<feature type="binding site" description="axial binding residue" evidence="5">
    <location>
        <position position="464"/>
    </location>
    <ligand>
        <name>heme</name>
        <dbReference type="ChEBI" id="CHEBI:30413"/>
    </ligand>
    <ligandPart>
        <name>Fe</name>
        <dbReference type="ChEBI" id="CHEBI:18248"/>
    </ligandPart>
</feature>
<keyword evidence="10" id="KW-1185">Reference proteome</keyword>
<keyword evidence="6" id="KW-0503">Monooxygenase</keyword>
<sequence>MSSTLSTLAVATASIALIHYFIIHPLFLSPLSRIPGPKAFALTKWRLAWEDLTGRRTRTIHALHALYGPVVRIGPNEVHFNSHSALRTIYGAGSGFERTTFYRMFDVYGKQNLFTFHGTAEHAARKKLLAHAYSKSAIIRGPVAAMVESKIHDFLALLSPSATTPMEIFTALHHYSLDAITAFLYGTPAFGATTCLRGTPAHRALLDDILDPARRRLTWFAVHLPALTRWLYAQTGVVIGRLVAPLLPMRRPATYTGIRAHALRAMRAYAAAAAAARGAAKGSIVARLWEVREGPAAGGGGGLGDLDVASECADHLLAGIDTTSDTLMFLVWALSRPENAGVQRKLVEECRALGEGAVTARGAVSVEAGDRMAFLEAVVRETLRLFAPLPASEPRTCLVDVVVDGYVIPGGTVCAMAPFSLHRNGDVFAEPERWDPERWLRGDEKTLAEMKKWYWPFSSGGRMCIGMHLALAEMALVPSIYRKYSTRIKPGFEDISPGITSRFEVFGDDALPKTDEHTCWIEFVPHDAQ</sequence>
<comment type="cofactor">
    <cofactor evidence="1 5">
        <name>heme</name>
        <dbReference type="ChEBI" id="CHEBI:30413"/>
    </cofactor>
</comment>
<dbReference type="EMBL" id="WWBZ02000016">
    <property type="protein sequence ID" value="KAF4310164.1"/>
    <property type="molecule type" value="Genomic_DNA"/>
</dbReference>
<dbReference type="EMBL" id="WWBZ02000007">
    <property type="protein sequence ID" value="KAF4312336.1"/>
    <property type="molecule type" value="Genomic_DNA"/>
</dbReference>
<evidence type="ECO:0000313" key="9">
    <source>
        <dbReference type="EMBL" id="KAF4312336.1"/>
    </source>
</evidence>
<dbReference type="PANTHER" id="PTHR24305:SF164">
    <property type="entry name" value="P450, PUTATIVE (EUROFUNG)-RELATED"/>
    <property type="match status" value="1"/>
</dbReference>
<evidence type="ECO:0000256" key="6">
    <source>
        <dbReference type="RuleBase" id="RU000461"/>
    </source>
</evidence>
<dbReference type="InterPro" id="IPR050121">
    <property type="entry name" value="Cytochrome_P450_monoxygenase"/>
</dbReference>
<dbReference type="GO" id="GO:0020037">
    <property type="term" value="F:heme binding"/>
    <property type="evidence" value="ECO:0007669"/>
    <property type="project" value="InterPro"/>
</dbReference>